<evidence type="ECO:0000256" key="5">
    <source>
        <dbReference type="PROSITE-ProRule" id="PRU00339"/>
    </source>
</evidence>
<evidence type="ECO:0000313" key="9">
    <source>
        <dbReference type="Proteomes" id="UP000184485"/>
    </source>
</evidence>
<keyword evidence="3" id="KW-0201">Cytochrome c-type biogenesis</keyword>
<proteinExistence type="predicted"/>
<keyword evidence="6" id="KW-1133">Transmembrane helix</keyword>
<feature type="transmembrane region" description="Helical" evidence="6">
    <location>
        <begin position="6"/>
        <end position="25"/>
    </location>
</feature>
<dbReference type="EMBL" id="FQUP01000001">
    <property type="protein sequence ID" value="SHE60798.1"/>
    <property type="molecule type" value="Genomic_DNA"/>
</dbReference>
<keyword evidence="9" id="KW-1185">Reference proteome</keyword>
<evidence type="ECO:0000313" key="8">
    <source>
        <dbReference type="EMBL" id="SHE60798.1"/>
    </source>
</evidence>
<protein>
    <submittedName>
        <fullName evidence="8">Cytochrome c-type biogenesis protein CcmH</fullName>
    </submittedName>
</protein>
<evidence type="ECO:0000256" key="3">
    <source>
        <dbReference type="ARBA" id="ARBA00022748"/>
    </source>
</evidence>
<dbReference type="PANTHER" id="PTHR47870:SF1">
    <property type="entry name" value="CYTOCHROME C-TYPE BIOGENESIS PROTEIN CCMH"/>
    <property type="match status" value="1"/>
</dbReference>
<dbReference type="InterPro" id="IPR056413">
    <property type="entry name" value="TPR_CcmH_CycH"/>
</dbReference>
<dbReference type="PANTHER" id="PTHR47870">
    <property type="entry name" value="CYTOCHROME C-TYPE BIOGENESIS PROTEIN CCMH"/>
    <property type="match status" value="1"/>
</dbReference>
<comment type="subcellular location">
    <subcellularLocation>
        <location evidence="1">Cell envelope</location>
    </subcellularLocation>
</comment>
<feature type="domain" description="Cytochrome c-type biogenesis protein H TPR" evidence="7">
    <location>
        <begin position="130"/>
        <end position="256"/>
    </location>
</feature>
<dbReference type="NCBIfam" id="TIGR03142">
    <property type="entry name" value="cytochro_ccmI"/>
    <property type="match status" value="1"/>
</dbReference>
<dbReference type="InterPro" id="IPR011990">
    <property type="entry name" value="TPR-like_helical_dom_sf"/>
</dbReference>
<keyword evidence="6" id="KW-0812">Transmembrane</keyword>
<evidence type="ECO:0000256" key="4">
    <source>
        <dbReference type="ARBA" id="ARBA00022803"/>
    </source>
</evidence>
<organism evidence="8 9">
    <name type="scientific">Kaistia soli DSM 19436</name>
    <dbReference type="NCBI Taxonomy" id="1122133"/>
    <lineage>
        <taxon>Bacteria</taxon>
        <taxon>Pseudomonadati</taxon>
        <taxon>Pseudomonadota</taxon>
        <taxon>Alphaproteobacteria</taxon>
        <taxon>Hyphomicrobiales</taxon>
        <taxon>Kaistiaceae</taxon>
        <taxon>Kaistia</taxon>
    </lineage>
</organism>
<dbReference type="GO" id="GO:0030313">
    <property type="term" value="C:cell envelope"/>
    <property type="evidence" value="ECO:0007669"/>
    <property type="project" value="UniProtKB-SubCell"/>
</dbReference>
<accession>A0A1M4UVT7</accession>
<dbReference type="Proteomes" id="UP000184485">
    <property type="component" value="Unassembled WGS sequence"/>
</dbReference>
<evidence type="ECO:0000256" key="6">
    <source>
        <dbReference type="SAM" id="Phobius"/>
    </source>
</evidence>
<dbReference type="STRING" id="1122133.SAMN02745157_0547"/>
<dbReference type="InterPro" id="IPR019734">
    <property type="entry name" value="TPR_rpt"/>
</dbReference>
<gene>
    <name evidence="8" type="ORF">SAMN02745157_0547</name>
</gene>
<feature type="transmembrane region" description="Helical" evidence="6">
    <location>
        <begin position="89"/>
        <end position="112"/>
    </location>
</feature>
<dbReference type="GO" id="GO:0017004">
    <property type="term" value="P:cytochrome complex assembly"/>
    <property type="evidence" value="ECO:0007669"/>
    <property type="project" value="UniProtKB-KW"/>
</dbReference>
<evidence type="ECO:0000256" key="2">
    <source>
        <dbReference type="ARBA" id="ARBA00022737"/>
    </source>
</evidence>
<keyword evidence="4 5" id="KW-0802">TPR repeat</keyword>
<dbReference type="Pfam" id="PF23914">
    <property type="entry name" value="TPR_CcmH_CycH"/>
    <property type="match status" value="1"/>
</dbReference>
<sequence length="369" mass="38411">MEPMLQWILMAAMTAVASLAVLVPLGRRPADAEGSARSIYRDQLNELELERERGLIGEREAEAARIELSRRLLRPDATRSTAEGGGRRAVIAGFIVAAILLPAIALGTYLSLGSPATPDQPLASRSTVSADADIATLIGKVEQHLRDDPGAGAGWELLGPVYLKLGRFDDAVRAYGNAIRILGSTADREALLGEALTSQAGGLVTSDAKAAFDRALRLDSKNDRAAFYEAVAVGQTGDKDAAIAAWKTLIAGAPADAPWLPVAQAELRRVENPAPGPNAADMAAAAGQSAGEQQAMIEGMVSGLAARLDGAPEDVDGWARLFRAYMVLGKPDEATAALARARTALAGKPDLLAQVEKAAADNGVGAPKP</sequence>
<dbReference type="InterPro" id="IPR051263">
    <property type="entry name" value="C-type_cytochrome_biogenesis"/>
</dbReference>
<dbReference type="SUPFAM" id="SSF48452">
    <property type="entry name" value="TPR-like"/>
    <property type="match status" value="1"/>
</dbReference>
<dbReference type="Gene3D" id="1.25.40.10">
    <property type="entry name" value="Tetratricopeptide repeat domain"/>
    <property type="match status" value="2"/>
</dbReference>
<dbReference type="AlphaFoldDB" id="A0A1M4UVT7"/>
<keyword evidence="6" id="KW-0472">Membrane</keyword>
<evidence type="ECO:0000259" key="7">
    <source>
        <dbReference type="Pfam" id="PF23914"/>
    </source>
</evidence>
<evidence type="ECO:0000256" key="1">
    <source>
        <dbReference type="ARBA" id="ARBA00004196"/>
    </source>
</evidence>
<name>A0A1M4UVT7_9HYPH</name>
<reference evidence="8 9" key="1">
    <citation type="submission" date="2016-11" db="EMBL/GenBank/DDBJ databases">
        <authorList>
            <person name="Jaros S."/>
            <person name="Januszkiewicz K."/>
            <person name="Wedrychowicz H."/>
        </authorList>
    </citation>
    <scope>NUCLEOTIDE SEQUENCE [LARGE SCALE GENOMIC DNA]</scope>
    <source>
        <strain evidence="8 9">DSM 19436</strain>
    </source>
</reference>
<dbReference type="InterPro" id="IPR017560">
    <property type="entry name" value="Cyt_c_biogenesis_CcmI"/>
</dbReference>
<feature type="repeat" description="TPR" evidence="5">
    <location>
        <begin position="152"/>
        <end position="185"/>
    </location>
</feature>
<keyword evidence="2" id="KW-0677">Repeat</keyword>
<dbReference type="PROSITE" id="PS50005">
    <property type="entry name" value="TPR"/>
    <property type="match status" value="1"/>
</dbReference>